<dbReference type="RefSeq" id="WP_185003516.1">
    <property type="nucleotide sequence ID" value="NZ_BAAAUI010000023.1"/>
</dbReference>
<feature type="domain" description="DUF397" evidence="2">
    <location>
        <begin position="9"/>
        <end position="59"/>
    </location>
</feature>
<comment type="caution">
    <text evidence="3">The sequence shown here is derived from an EMBL/GenBank/DDBJ whole genome shotgun (WGS) entry which is preliminary data.</text>
</comment>
<dbReference type="EMBL" id="JACHMH010000001">
    <property type="protein sequence ID" value="MBB4677589.1"/>
    <property type="molecule type" value="Genomic_DNA"/>
</dbReference>
<organism evidence="3 4">
    <name type="scientific">Crossiella cryophila</name>
    <dbReference type="NCBI Taxonomy" id="43355"/>
    <lineage>
        <taxon>Bacteria</taxon>
        <taxon>Bacillati</taxon>
        <taxon>Actinomycetota</taxon>
        <taxon>Actinomycetes</taxon>
        <taxon>Pseudonocardiales</taxon>
        <taxon>Pseudonocardiaceae</taxon>
        <taxon>Crossiella</taxon>
    </lineage>
</organism>
<keyword evidence="4" id="KW-1185">Reference proteome</keyword>
<evidence type="ECO:0000313" key="3">
    <source>
        <dbReference type="EMBL" id="MBB4677589.1"/>
    </source>
</evidence>
<accession>A0A7W7FW68</accession>
<dbReference type="Pfam" id="PF04149">
    <property type="entry name" value="DUF397"/>
    <property type="match status" value="1"/>
</dbReference>
<evidence type="ECO:0000259" key="2">
    <source>
        <dbReference type="Pfam" id="PF04149"/>
    </source>
</evidence>
<dbReference type="InterPro" id="IPR007278">
    <property type="entry name" value="DUF397"/>
</dbReference>
<gene>
    <name evidence="3" type="ORF">HNR67_003707</name>
</gene>
<evidence type="ECO:0000313" key="4">
    <source>
        <dbReference type="Proteomes" id="UP000533598"/>
    </source>
</evidence>
<dbReference type="Proteomes" id="UP000533598">
    <property type="component" value="Unassembled WGS sequence"/>
</dbReference>
<name>A0A7W7FW68_9PSEU</name>
<evidence type="ECO:0000256" key="1">
    <source>
        <dbReference type="SAM" id="MobiDB-lite"/>
    </source>
</evidence>
<proteinExistence type="predicted"/>
<sequence length="76" mass="7858">MAADRPAPRWRKSSYSSGNGENCVEVAGFPDGVAVRDSKNPEGAGLLFSRGAFAGFLGVVDELDARGREGLGGGED</sequence>
<reference evidence="3 4" key="1">
    <citation type="submission" date="2020-08" db="EMBL/GenBank/DDBJ databases">
        <title>Sequencing the genomes of 1000 actinobacteria strains.</title>
        <authorList>
            <person name="Klenk H.-P."/>
        </authorList>
    </citation>
    <scope>NUCLEOTIDE SEQUENCE [LARGE SCALE GENOMIC DNA]</scope>
    <source>
        <strain evidence="3 4">DSM 44230</strain>
    </source>
</reference>
<dbReference type="AlphaFoldDB" id="A0A7W7FW68"/>
<protein>
    <recommendedName>
        <fullName evidence="2">DUF397 domain-containing protein</fullName>
    </recommendedName>
</protein>
<feature type="region of interest" description="Disordered" evidence="1">
    <location>
        <begin position="1"/>
        <end position="21"/>
    </location>
</feature>